<gene>
    <name evidence="2" type="primary">treY</name>
    <name evidence="2" type="ORF">K1Y79_03660</name>
</gene>
<evidence type="ECO:0000313" key="3">
    <source>
        <dbReference type="Proteomes" id="UP000812961"/>
    </source>
</evidence>
<reference evidence="2 3" key="1">
    <citation type="submission" date="2021-08" db="EMBL/GenBank/DDBJ databases">
        <title>The genome sequence of Chitinophaga sp. B61.</title>
        <authorList>
            <person name="Zhang X."/>
        </authorList>
    </citation>
    <scope>NUCLEOTIDE SEQUENCE [LARGE SCALE GENOMIC DNA]</scope>
    <source>
        <strain evidence="2 3">B61</strain>
    </source>
</reference>
<dbReference type="Gene3D" id="3.20.20.80">
    <property type="entry name" value="Glycosidases"/>
    <property type="match status" value="4"/>
</dbReference>
<dbReference type="RefSeq" id="WP_220248642.1">
    <property type="nucleotide sequence ID" value="NZ_JAICCF010000001.1"/>
</dbReference>
<dbReference type="SUPFAM" id="SSF51445">
    <property type="entry name" value="(Trans)glycosidases"/>
    <property type="match status" value="1"/>
</dbReference>
<name>A0ABS7G7J4_9BACT</name>
<evidence type="ECO:0000259" key="1">
    <source>
        <dbReference type="SMART" id="SM00642"/>
    </source>
</evidence>
<dbReference type="PANTHER" id="PTHR10357">
    <property type="entry name" value="ALPHA-AMYLASE FAMILY MEMBER"/>
    <property type="match status" value="1"/>
</dbReference>
<dbReference type="Proteomes" id="UP000812961">
    <property type="component" value="Unassembled WGS sequence"/>
</dbReference>
<comment type="caution">
    <text evidence="2">The sequence shown here is derived from an EMBL/GenBank/DDBJ whole genome shotgun (WGS) entry which is preliminary data.</text>
</comment>
<dbReference type="PANTHER" id="PTHR10357:SF216">
    <property type="entry name" value="MALTOOLIGOSYL TREHALOSE SYNTHASE-RELATED"/>
    <property type="match status" value="1"/>
</dbReference>
<keyword evidence="3" id="KW-1185">Reference proteome</keyword>
<proteinExistence type="predicted"/>
<dbReference type="CDD" id="cd11336">
    <property type="entry name" value="AmyAc_MTSase"/>
    <property type="match status" value="1"/>
</dbReference>
<dbReference type="Pfam" id="PF00128">
    <property type="entry name" value="Alpha-amylase"/>
    <property type="match status" value="1"/>
</dbReference>
<dbReference type="NCBIfam" id="TIGR02401">
    <property type="entry name" value="trehalose_TreY"/>
    <property type="match status" value="1"/>
</dbReference>
<sequence>MKSHNIPSATYRLQLHGDYTFNDLKDILDYLHKLGISTIYASPIFSASPGSMHGYDVTDPHQINPTIGTLDQLRDIKKVLQEKGMNWLQDIVPNHMAFHMSNYRLYDVMERGPLSPYYEYFDIDWQHPSRELSGKLITPVLGKTLEQCVQDGEIKIVNTEEGLAVSYFEQKFPLSISAYDVLQTTLTDSDALPAKSLFDSLYQKATRGIAAKEWEQVKKELYATANKPVLDGIAAKISNDSDLLLQLLQQQYYHLCSWQEADKQINYRRFFTVNELITLSMESQQVFDEYHTFLHSLYREELIQGLRIDHIDGLRDPATYIQRLRVLFGSKCYIIAEKILESEESIPSDWALQGTSGYEFLSFTNHLLTNKTGEHQLEEWYKNQLPEQPAYKDIVNEKKRLILERYMAGEWENLVRYCYTLKLADARTNRDQLKEALALFIVCLPIYRLYPDRFPLDDYAQEIIHTTFARIRAMNRQAESEIGLLEALWEEIPDQERARNRLLFLQRLMQFTGPVTAKGVEDTTFYVYNALLSHNEVGDSPAIEDFTVNTFHQRLTARQQHTPASLNTTATHDTKRGEDGRLRLNMLSLMPDAWKDLVQQWRQRHQPYTNGLTFNDEYFIYQSVISGFPSDSEVTDEYIERLQQYVIKALREAKVNTTWASPEEAYENSATGFIKYLLTDKAQFLTEVRSLIESINKHAFFATLSQTLIKITAPGIPDIYQGCELWDLSYVDPDNRRPVDYATRKQYLDTIIAKEQQNGFFEYLAEHRHLGIEKLFVTWKALNFRRQNADLFLDGDYLPLQTSSSDVVAYARVHRQEWVVVIVPLPGSATASTTVLLPAGAPASWEHIFTGEKLNGEGQLKAAEVLKTFPLGLLKSSV</sequence>
<accession>A0ABS7G7J4</accession>
<protein>
    <submittedName>
        <fullName evidence="2">Malto-oligosyltrehalose synthase</fullName>
    </submittedName>
</protein>
<dbReference type="InterPro" id="IPR006047">
    <property type="entry name" value="GH13_cat_dom"/>
</dbReference>
<dbReference type="InterPro" id="IPR012767">
    <property type="entry name" value="Trehalose_TreY"/>
</dbReference>
<dbReference type="SMART" id="SM00642">
    <property type="entry name" value="Aamy"/>
    <property type="match status" value="1"/>
</dbReference>
<organism evidence="2 3">
    <name type="scientific">Chitinophaga rhizophila</name>
    <dbReference type="NCBI Taxonomy" id="2866212"/>
    <lineage>
        <taxon>Bacteria</taxon>
        <taxon>Pseudomonadati</taxon>
        <taxon>Bacteroidota</taxon>
        <taxon>Chitinophagia</taxon>
        <taxon>Chitinophagales</taxon>
        <taxon>Chitinophagaceae</taxon>
        <taxon>Chitinophaga</taxon>
    </lineage>
</organism>
<dbReference type="Gene3D" id="3.30.1590.10">
    <property type="entry name" value="Maltooligosyl trehalose synthase, domain 2"/>
    <property type="match status" value="1"/>
</dbReference>
<evidence type="ECO:0000313" key="2">
    <source>
        <dbReference type="EMBL" id="MBW8683421.1"/>
    </source>
</evidence>
<dbReference type="InterPro" id="IPR017853">
    <property type="entry name" value="GH"/>
</dbReference>
<feature type="domain" description="Glycosyl hydrolase family 13 catalytic" evidence="1">
    <location>
        <begin position="14"/>
        <end position="478"/>
    </location>
</feature>
<dbReference type="EMBL" id="JAICCF010000001">
    <property type="protein sequence ID" value="MBW8683421.1"/>
    <property type="molecule type" value="Genomic_DNA"/>
</dbReference>